<dbReference type="PANTHER" id="PTHR43877">
    <property type="entry name" value="AMINOALKYLPHOSPHONATE N-ACETYLTRANSFERASE-RELATED-RELATED"/>
    <property type="match status" value="1"/>
</dbReference>
<dbReference type="InterPro" id="IPR050832">
    <property type="entry name" value="Bact_Acetyltransf"/>
</dbReference>
<dbReference type="InterPro" id="IPR016181">
    <property type="entry name" value="Acyl_CoA_acyltransferase"/>
</dbReference>
<dbReference type="Proteomes" id="UP000637980">
    <property type="component" value="Unassembled WGS sequence"/>
</dbReference>
<dbReference type="Pfam" id="PF00583">
    <property type="entry name" value="Acetyltransf_1"/>
    <property type="match status" value="1"/>
</dbReference>
<evidence type="ECO:0000256" key="1">
    <source>
        <dbReference type="ARBA" id="ARBA00022679"/>
    </source>
</evidence>
<dbReference type="RefSeq" id="WP_189436155.1">
    <property type="nucleotide sequence ID" value="NZ_BMXE01000002.1"/>
</dbReference>
<evidence type="ECO:0000313" key="4">
    <source>
        <dbReference type="EMBL" id="GHB27812.1"/>
    </source>
</evidence>
<evidence type="ECO:0000259" key="3">
    <source>
        <dbReference type="PROSITE" id="PS51186"/>
    </source>
</evidence>
<comment type="caution">
    <text evidence="4">The sequence shown here is derived from an EMBL/GenBank/DDBJ whole genome shotgun (WGS) entry which is preliminary data.</text>
</comment>
<evidence type="ECO:0000256" key="2">
    <source>
        <dbReference type="ARBA" id="ARBA00023315"/>
    </source>
</evidence>
<dbReference type="CDD" id="cd04301">
    <property type="entry name" value="NAT_SF"/>
    <property type="match status" value="1"/>
</dbReference>
<keyword evidence="2" id="KW-0012">Acyltransferase</keyword>
<protein>
    <recommendedName>
        <fullName evidence="3">N-acetyltransferase domain-containing protein</fullName>
    </recommendedName>
</protein>
<feature type="domain" description="N-acetyltransferase" evidence="3">
    <location>
        <begin position="4"/>
        <end position="148"/>
    </location>
</feature>
<proteinExistence type="predicted"/>
<dbReference type="EMBL" id="BMXE01000002">
    <property type="protein sequence ID" value="GHB27812.1"/>
    <property type="molecule type" value="Genomic_DNA"/>
</dbReference>
<name>A0ABQ3E6K0_9HYPH</name>
<dbReference type="PROSITE" id="PS51186">
    <property type="entry name" value="GNAT"/>
    <property type="match status" value="1"/>
</dbReference>
<keyword evidence="1" id="KW-0808">Transferase</keyword>
<dbReference type="Gene3D" id="3.40.630.30">
    <property type="match status" value="1"/>
</dbReference>
<gene>
    <name evidence="4" type="ORF">GCM10007094_15230</name>
</gene>
<keyword evidence="5" id="KW-1185">Reference proteome</keyword>
<sequence length="150" mass="17825">MVVPIIRVAEAKDTPAILELEAHYMAELEPQNFERWKACEAVHRKRVEEVLLRTFVADMSEEVIGYCYWGLHKDSAHIFNMYVHPDFRRYGLAKCLLQRVEDDVQRKGFSRWTFNPINTKSGKVFMEQLGYKLLWEDTDRLHMFKERVTA</sequence>
<dbReference type="InterPro" id="IPR000182">
    <property type="entry name" value="GNAT_dom"/>
</dbReference>
<accession>A0ABQ3E6K0</accession>
<evidence type="ECO:0000313" key="5">
    <source>
        <dbReference type="Proteomes" id="UP000637980"/>
    </source>
</evidence>
<organism evidence="4 5">
    <name type="scientific">Pseudovibrio japonicus</name>
    <dbReference type="NCBI Taxonomy" id="366534"/>
    <lineage>
        <taxon>Bacteria</taxon>
        <taxon>Pseudomonadati</taxon>
        <taxon>Pseudomonadota</taxon>
        <taxon>Alphaproteobacteria</taxon>
        <taxon>Hyphomicrobiales</taxon>
        <taxon>Stappiaceae</taxon>
        <taxon>Pseudovibrio</taxon>
    </lineage>
</organism>
<reference evidence="5" key="1">
    <citation type="journal article" date="2019" name="Int. J. Syst. Evol. Microbiol.">
        <title>The Global Catalogue of Microorganisms (GCM) 10K type strain sequencing project: providing services to taxonomists for standard genome sequencing and annotation.</title>
        <authorList>
            <consortium name="The Broad Institute Genomics Platform"/>
            <consortium name="The Broad Institute Genome Sequencing Center for Infectious Disease"/>
            <person name="Wu L."/>
            <person name="Ma J."/>
        </authorList>
    </citation>
    <scope>NUCLEOTIDE SEQUENCE [LARGE SCALE GENOMIC DNA]</scope>
    <source>
        <strain evidence="5">KCTC 12861</strain>
    </source>
</reference>
<dbReference type="SUPFAM" id="SSF55729">
    <property type="entry name" value="Acyl-CoA N-acyltransferases (Nat)"/>
    <property type="match status" value="1"/>
</dbReference>